<dbReference type="EC" id="2.6.1.7" evidence="4"/>
<dbReference type="InterPro" id="IPR004839">
    <property type="entry name" value="Aminotransferase_I/II_large"/>
</dbReference>
<dbReference type="Pfam" id="PF04188">
    <property type="entry name" value="Mannosyl_trans2"/>
    <property type="match status" value="1"/>
</dbReference>
<dbReference type="InterPro" id="IPR007315">
    <property type="entry name" value="PIG-V/Gpi18"/>
</dbReference>
<dbReference type="EMBL" id="JAAAUQ010000738">
    <property type="protein sequence ID" value="KAF9147888.1"/>
    <property type="molecule type" value="Genomic_DNA"/>
</dbReference>
<keyword evidence="9" id="KW-0812">Transmembrane</keyword>
<evidence type="ECO:0000256" key="6">
    <source>
        <dbReference type="ARBA" id="ARBA00022679"/>
    </source>
</evidence>
<evidence type="ECO:0000256" key="3">
    <source>
        <dbReference type="ARBA" id="ARBA00011738"/>
    </source>
</evidence>
<dbReference type="Pfam" id="PF00155">
    <property type="entry name" value="Aminotran_1_2"/>
    <property type="match status" value="1"/>
</dbReference>
<comment type="caution">
    <text evidence="11">The sequence shown here is derived from an EMBL/GenBank/DDBJ whole genome shotgun (WGS) entry which is preliminary data.</text>
</comment>
<sequence>METYSKHTPITHSSANRIGTVAYYALISRLVIWAIAAVSHALIQDYDSALELVLPIETTSQQLFKSIFGVFLRWDAFYFVHIAEKGYVFEQAHAFFPLVPALTRLVANTVLAPLSSVLDYKQQLVLAGVIVANVFFVIAAVQLYRLTKEVFGREQFAFLAAMLYVLTPSGIFMSAIYTESTFSALSFTGMLFATRKQYLLAAIAWSISCTARSNGILYAGFIIYDLIVRMDLSKPLSHKLFTLVKAGLLCLITWIGFFAVQFYGYSLYCTDSSNIDARPWCNVNIPLIYTFVQDFYWNVGFLRYYEVKQIPNFLMAAPMIILSVSGILYYVLFDTHRAFTLGRFSTPATSDKVTPPFMSLAAFPHIVLWGVLLLSNITTIHIQIITRAFSCLPPVYWFAAHQFEGEQALGAGWTKTVTTFFVMYGLIGIILFANFFPPAIIKPASLPRIIPSSSLSPLRSSLIQQQKLTARFITSAAKMTSPVVIPRAERVAHFEQDVWSIFTPLALECQAVNLGQGFMNFPPPDFVVEAAREALTRNDCNQYSHPKGRPRLRNALAKSYSPLFNRTLDPETEVVVTAGANEGIFSIFAGYLDRGSEVILMEPFFDQYISNITMNGGVPVYCPIRPTGDSSKDMPASEWKIDIKELESKITPRSKIIVLNTPHNPIGKVFSREELEEIGTLAIKHNLLIISDEVYDRLYFDPMKHQRIATLDGLWERTITVGSGGKTFGTTGWRIGWLIGPKTLVEPALAAHTRIVFCVNSPLQEAVAVGFEQADERGFFGSQIKAYEHKREKLLNVFRELGLPCTIPEGSYFILVNTDKIQVPEDYKFPDLLWKRPKDFRTCYWLTKEIGVCAIPPTEFYSKPNQALAENFARFAFCKTDETLDAAAERLLKLKAYIK</sequence>
<evidence type="ECO:0000256" key="1">
    <source>
        <dbReference type="ARBA" id="ARBA00001933"/>
    </source>
</evidence>
<dbReference type="GO" id="GO:0016212">
    <property type="term" value="F:kynurenine-oxoglutarate transaminase activity"/>
    <property type="evidence" value="ECO:0007669"/>
    <property type="project" value="UniProtKB-EC"/>
</dbReference>
<dbReference type="PANTHER" id="PTHR43807">
    <property type="entry name" value="FI04487P"/>
    <property type="match status" value="1"/>
</dbReference>
<evidence type="ECO:0000313" key="12">
    <source>
        <dbReference type="Proteomes" id="UP000748756"/>
    </source>
</evidence>
<dbReference type="GO" id="GO:0004376">
    <property type="term" value="F:GPI mannosyltransferase activity"/>
    <property type="evidence" value="ECO:0007669"/>
    <property type="project" value="InterPro"/>
</dbReference>
<dbReference type="InterPro" id="IPR015421">
    <property type="entry name" value="PyrdxlP-dep_Trfase_major"/>
</dbReference>
<comment type="subunit">
    <text evidence="3">Homodimer.</text>
</comment>
<dbReference type="GO" id="GO:0005739">
    <property type="term" value="C:mitochondrion"/>
    <property type="evidence" value="ECO:0007669"/>
    <property type="project" value="TreeGrafter"/>
</dbReference>
<evidence type="ECO:0000256" key="4">
    <source>
        <dbReference type="ARBA" id="ARBA00012751"/>
    </source>
</evidence>
<dbReference type="GO" id="GO:0030170">
    <property type="term" value="F:pyridoxal phosphate binding"/>
    <property type="evidence" value="ECO:0007669"/>
    <property type="project" value="InterPro"/>
</dbReference>
<dbReference type="InterPro" id="IPR015424">
    <property type="entry name" value="PyrdxlP-dep_Trfase"/>
</dbReference>
<dbReference type="GO" id="GO:0016020">
    <property type="term" value="C:membrane"/>
    <property type="evidence" value="ECO:0007669"/>
    <property type="project" value="GOC"/>
</dbReference>
<keyword evidence="5" id="KW-0032">Aminotransferase</keyword>
<dbReference type="AlphaFoldDB" id="A0A9P5RWV0"/>
<feature type="transmembrane region" description="Helical" evidence="9">
    <location>
        <begin position="313"/>
        <end position="333"/>
    </location>
</feature>
<dbReference type="Gene3D" id="3.90.1150.10">
    <property type="entry name" value="Aspartate Aminotransferase, domain 1"/>
    <property type="match status" value="1"/>
</dbReference>
<feature type="transmembrane region" description="Helical" evidence="9">
    <location>
        <begin position="124"/>
        <end position="144"/>
    </location>
</feature>
<feature type="domain" description="Aminotransferase class I/classII large" evidence="10">
    <location>
        <begin position="512"/>
        <end position="891"/>
    </location>
</feature>
<evidence type="ECO:0000259" key="10">
    <source>
        <dbReference type="Pfam" id="PF00155"/>
    </source>
</evidence>
<name>A0A9P5RWV0_9FUNG</name>
<comment type="similarity">
    <text evidence="2">Belongs to the class-I pyridoxal-phosphate-dependent aminotransferase family.</text>
</comment>
<feature type="transmembrane region" description="Helical" evidence="9">
    <location>
        <begin position="420"/>
        <end position="441"/>
    </location>
</feature>
<evidence type="ECO:0000256" key="9">
    <source>
        <dbReference type="SAM" id="Phobius"/>
    </source>
</evidence>
<keyword evidence="9" id="KW-0472">Membrane</keyword>
<dbReference type="GO" id="GO:0000009">
    <property type="term" value="F:alpha-1,6-mannosyltransferase activity"/>
    <property type="evidence" value="ECO:0007669"/>
    <property type="project" value="InterPro"/>
</dbReference>
<protein>
    <recommendedName>
        <fullName evidence="4">kynurenine--oxoglutarate transaminase</fullName>
        <ecNumber evidence="4">2.6.1.7</ecNumber>
    </recommendedName>
</protein>
<accession>A0A9P5RWV0</accession>
<gene>
    <name evidence="11" type="ORF">BG015_010387</name>
</gene>
<feature type="transmembrane region" description="Helical" evidence="9">
    <location>
        <begin position="156"/>
        <end position="178"/>
    </location>
</feature>
<dbReference type="Gene3D" id="3.40.640.10">
    <property type="entry name" value="Type I PLP-dependent aspartate aminotransferase-like (Major domain)"/>
    <property type="match status" value="1"/>
</dbReference>
<evidence type="ECO:0000256" key="8">
    <source>
        <dbReference type="ARBA" id="ARBA00024016"/>
    </source>
</evidence>
<dbReference type="InterPro" id="IPR015422">
    <property type="entry name" value="PyrdxlP-dep_Trfase_small"/>
</dbReference>
<reference evidence="11" key="1">
    <citation type="journal article" date="2020" name="Fungal Divers.">
        <title>Resolving the Mortierellaceae phylogeny through synthesis of multi-gene phylogenetics and phylogenomics.</title>
        <authorList>
            <person name="Vandepol N."/>
            <person name="Liber J."/>
            <person name="Desiro A."/>
            <person name="Na H."/>
            <person name="Kennedy M."/>
            <person name="Barry K."/>
            <person name="Grigoriev I.V."/>
            <person name="Miller A.N."/>
            <person name="O'Donnell K."/>
            <person name="Stajich J.E."/>
            <person name="Bonito G."/>
        </authorList>
    </citation>
    <scope>NUCLEOTIDE SEQUENCE</scope>
    <source>
        <strain evidence="11">NRRL 6426</strain>
    </source>
</reference>
<feature type="transmembrane region" description="Helical" evidence="9">
    <location>
        <begin position="353"/>
        <end position="372"/>
    </location>
</feature>
<keyword evidence="7" id="KW-0663">Pyridoxal phosphate</keyword>
<comment type="cofactor">
    <cofactor evidence="1">
        <name>pyridoxal 5'-phosphate</name>
        <dbReference type="ChEBI" id="CHEBI:597326"/>
    </cofactor>
</comment>
<keyword evidence="6" id="KW-0808">Transferase</keyword>
<feature type="transmembrane region" description="Helical" evidence="9">
    <location>
        <begin position="21"/>
        <end position="43"/>
    </location>
</feature>
<evidence type="ECO:0000256" key="2">
    <source>
        <dbReference type="ARBA" id="ARBA00007441"/>
    </source>
</evidence>
<comment type="pathway">
    <text evidence="8">Amino-acid degradation; L-kynurenine degradation; kynurenate from L-kynurenine: step 1/2.</text>
</comment>
<dbReference type="PANTHER" id="PTHR43807:SF20">
    <property type="entry name" value="FI04487P"/>
    <property type="match status" value="1"/>
</dbReference>
<proteinExistence type="inferred from homology"/>
<organism evidence="11 12">
    <name type="scientific">Linnemannia schmuckeri</name>
    <dbReference type="NCBI Taxonomy" id="64567"/>
    <lineage>
        <taxon>Eukaryota</taxon>
        <taxon>Fungi</taxon>
        <taxon>Fungi incertae sedis</taxon>
        <taxon>Mucoromycota</taxon>
        <taxon>Mortierellomycotina</taxon>
        <taxon>Mortierellomycetes</taxon>
        <taxon>Mortierellales</taxon>
        <taxon>Mortierellaceae</taxon>
        <taxon>Linnemannia</taxon>
    </lineage>
</organism>
<dbReference type="GO" id="GO:0006506">
    <property type="term" value="P:GPI anchor biosynthetic process"/>
    <property type="evidence" value="ECO:0007669"/>
    <property type="project" value="InterPro"/>
</dbReference>
<dbReference type="GO" id="GO:0070189">
    <property type="term" value="P:kynurenine metabolic process"/>
    <property type="evidence" value="ECO:0007669"/>
    <property type="project" value="UniProtKB-ARBA"/>
</dbReference>
<dbReference type="CDD" id="cd00609">
    <property type="entry name" value="AAT_like"/>
    <property type="match status" value="1"/>
</dbReference>
<feature type="transmembrane region" description="Helical" evidence="9">
    <location>
        <begin position="198"/>
        <end position="228"/>
    </location>
</feature>
<dbReference type="SUPFAM" id="SSF53383">
    <property type="entry name" value="PLP-dependent transferases"/>
    <property type="match status" value="1"/>
</dbReference>
<dbReference type="FunFam" id="3.90.1150.10:FF:000021">
    <property type="entry name" value="Kynurenine--oxoglutarate transaminase 3"/>
    <property type="match status" value="1"/>
</dbReference>
<dbReference type="Proteomes" id="UP000748756">
    <property type="component" value="Unassembled WGS sequence"/>
</dbReference>
<keyword evidence="9" id="KW-1133">Transmembrane helix</keyword>
<feature type="transmembrane region" description="Helical" evidence="9">
    <location>
        <begin position="283"/>
        <end position="301"/>
    </location>
</feature>
<keyword evidence="12" id="KW-1185">Reference proteome</keyword>
<dbReference type="OrthoDB" id="2414662at2759"/>
<dbReference type="FunFam" id="3.40.640.10:FF:000024">
    <property type="entry name" value="Kynurenine--oxoglutarate transaminase 3"/>
    <property type="match status" value="1"/>
</dbReference>
<evidence type="ECO:0000256" key="7">
    <source>
        <dbReference type="ARBA" id="ARBA00022898"/>
    </source>
</evidence>
<evidence type="ECO:0000256" key="5">
    <source>
        <dbReference type="ARBA" id="ARBA00022576"/>
    </source>
</evidence>
<dbReference type="InterPro" id="IPR051326">
    <property type="entry name" value="Kynurenine-oxoglutarate_AT"/>
</dbReference>
<evidence type="ECO:0000313" key="11">
    <source>
        <dbReference type="EMBL" id="KAF9147888.1"/>
    </source>
</evidence>
<feature type="transmembrane region" description="Helical" evidence="9">
    <location>
        <begin position="240"/>
        <end position="263"/>
    </location>
</feature>